<reference evidence="2 3" key="1">
    <citation type="submission" date="2020-08" db="EMBL/GenBank/DDBJ databases">
        <title>Sequencing the genomes of 1000 actinobacteria strains.</title>
        <authorList>
            <person name="Klenk H.-P."/>
        </authorList>
    </citation>
    <scope>NUCLEOTIDE SEQUENCE [LARGE SCALE GENOMIC DNA]</scope>
    <source>
        <strain evidence="2 3">DSM 40084</strain>
    </source>
</reference>
<keyword evidence="3" id="KW-1185">Reference proteome</keyword>
<evidence type="ECO:0000313" key="2">
    <source>
        <dbReference type="EMBL" id="MBB5794765.1"/>
    </source>
</evidence>
<feature type="region of interest" description="Disordered" evidence="1">
    <location>
        <begin position="1"/>
        <end position="33"/>
    </location>
</feature>
<dbReference type="EMBL" id="JACHNE010000001">
    <property type="protein sequence ID" value="MBB5794765.1"/>
    <property type="molecule type" value="Genomic_DNA"/>
</dbReference>
<evidence type="ECO:0000256" key="1">
    <source>
        <dbReference type="SAM" id="MobiDB-lite"/>
    </source>
</evidence>
<sequence>MGEQFAADDPALVDEADGVMVDGPSDAVAEDAAGGVDAEQAGDLDVVPGLLLDLPPHGVVGVLAVFHAAARHDPLGGASPKLSAALEQGGPPVGR</sequence>
<dbReference type="Proteomes" id="UP000590647">
    <property type="component" value="Unassembled WGS sequence"/>
</dbReference>
<protein>
    <submittedName>
        <fullName evidence="2">Uncharacterized protein</fullName>
    </submittedName>
</protein>
<dbReference type="AlphaFoldDB" id="A0A7W9H2Z7"/>
<accession>A0A7W9H2Z7</accession>
<comment type="caution">
    <text evidence="2">The sequence shown here is derived from an EMBL/GenBank/DDBJ whole genome shotgun (WGS) entry which is preliminary data.</text>
</comment>
<proteinExistence type="predicted"/>
<evidence type="ECO:0000313" key="3">
    <source>
        <dbReference type="Proteomes" id="UP000590647"/>
    </source>
</evidence>
<name>A0A7W9H2Z7_9ACTN</name>
<gene>
    <name evidence="2" type="ORF">HDA41_002729</name>
</gene>
<organism evidence="2 3">
    <name type="scientific">Streptomyces caelestis</name>
    <dbReference type="NCBI Taxonomy" id="36816"/>
    <lineage>
        <taxon>Bacteria</taxon>
        <taxon>Bacillati</taxon>
        <taxon>Actinomycetota</taxon>
        <taxon>Actinomycetes</taxon>
        <taxon>Kitasatosporales</taxon>
        <taxon>Streptomycetaceae</taxon>
        <taxon>Streptomyces</taxon>
    </lineage>
</organism>